<protein>
    <submittedName>
        <fullName evidence="12">Syntaxinlike t-SNARE protein TLG2, putative</fullName>
    </submittedName>
</protein>
<dbReference type="GO" id="GO:0048278">
    <property type="term" value="P:vesicle docking"/>
    <property type="evidence" value="ECO:0007669"/>
    <property type="project" value="TreeGrafter"/>
</dbReference>
<keyword evidence="9 10" id="KW-0472">Membrane</keyword>
<evidence type="ECO:0000256" key="5">
    <source>
        <dbReference type="ARBA" id="ARBA00022927"/>
    </source>
</evidence>
<comment type="subcellular location">
    <subcellularLocation>
        <location evidence="1">Golgi apparatus membrane</location>
        <topology evidence="1">Single-pass type IV membrane protein</topology>
    </subcellularLocation>
</comment>
<evidence type="ECO:0000313" key="13">
    <source>
        <dbReference type="Proteomes" id="UP000011083"/>
    </source>
</evidence>
<dbReference type="Pfam" id="PF05739">
    <property type="entry name" value="SNARE"/>
    <property type="match status" value="1"/>
</dbReference>
<evidence type="ECO:0000256" key="1">
    <source>
        <dbReference type="ARBA" id="ARBA00004409"/>
    </source>
</evidence>
<keyword evidence="6 10" id="KW-1133">Transmembrane helix</keyword>
<accession>L8GY87</accession>
<dbReference type="PROSITE" id="PS50192">
    <property type="entry name" value="T_SNARE"/>
    <property type="match status" value="1"/>
</dbReference>
<dbReference type="SMART" id="SM00397">
    <property type="entry name" value="t_SNARE"/>
    <property type="match status" value="1"/>
</dbReference>
<dbReference type="GeneID" id="14918647"/>
<keyword evidence="3" id="KW-0813">Transport</keyword>
<dbReference type="InterPro" id="IPR045242">
    <property type="entry name" value="Syntaxin"/>
</dbReference>
<feature type="domain" description="T-SNARE coiled-coil homology" evidence="11">
    <location>
        <begin position="161"/>
        <end position="223"/>
    </location>
</feature>
<keyword evidence="5" id="KW-0653">Protein transport</keyword>
<evidence type="ECO:0000256" key="10">
    <source>
        <dbReference type="SAM" id="Phobius"/>
    </source>
</evidence>
<dbReference type="GO" id="GO:0005484">
    <property type="term" value="F:SNAP receptor activity"/>
    <property type="evidence" value="ECO:0007669"/>
    <property type="project" value="TreeGrafter"/>
</dbReference>
<name>L8GY87_ACACF</name>
<gene>
    <name evidence="12" type="ORF">ACA1_207340</name>
</gene>
<dbReference type="GO" id="GO:0006886">
    <property type="term" value="P:intracellular protein transport"/>
    <property type="evidence" value="ECO:0007669"/>
    <property type="project" value="TreeGrafter"/>
</dbReference>
<dbReference type="InterPro" id="IPR010989">
    <property type="entry name" value="SNARE"/>
</dbReference>
<evidence type="ECO:0000256" key="6">
    <source>
        <dbReference type="ARBA" id="ARBA00022989"/>
    </source>
</evidence>
<proteinExistence type="inferred from homology"/>
<dbReference type="GO" id="GO:0031201">
    <property type="term" value="C:SNARE complex"/>
    <property type="evidence" value="ECO:0007669"/>
    <property type="project" value="TreeGrafter"/>
</dbReference>
<dbReference type="CDD" id="cd15845">
    <property type="entry name" value="SNARE_syntaxin16"/>
    <property type="match status" value="1"/>
</dbReference>
<keyword evidence="7" id="KW-0333">Golgi apparatus</keyword>
<evidence type="ECO:0000256" key="2">
    <source>
        <dbReference type="ARBA" id="ARBA00009063"/>
    </source>
</evidence>
<keyword evidence="4 10" id="KW-0812">Transmembrane</keyword>
<dbReference type="Proteomes" id="UP000011083">
    <property type="component" value="Unassembled WGS sequence"/>
</dbReference>
<keyword evidence="13" id="KW-1185">Reference proteome</keyword>
<dbReference type="GO" id="GO:0006906">
    <property type="term" value="P:vesicle fusion"/>
    <property type="evidence" value="ECO:0007669"/>
    <property type="project" value="TreeGrafter"/>
</dbReference>
<feature type="transmembrane region" description="Helical" evidence="10">
    <location>
        <begin position="234"/>
        <end position="255"/>
    </location>
</feature>
<dbReference type="OMA" id="NRKMCII"/>
<evidence type="ECO:0000256" key="3">
    <source>
        <dbReference type="ARBA" id="ARBA00022448"/>
    </source>
</evidence>
<dbReference type="SUPFAM" id="SSF47661">
    <property type="entry name" value="t-snare proteins"/>
    <property type="match status" value="1"/>
</dbReference>
<dbReference type="AlphaFoldDB" id="L8GY87"/>
<keyword evidence="8" id="KW-0175">Coiled coil</keyword>
<dbReference type="GO" id="GO:0000149">
    <property type="term" value="F:SNARE binding"/>
    <property type="evidence" value="ECO:0007669"/>
    <property type="project" value="TreeGrafter"/>
</dbReference>
<dbReference type="STRING" id="1257118.L8GY87"/>
<dbReference type="VEuPathDB" id="AmoebaDB:ACA1_207340"/>
<dbReference type="GO" id="GO:0000139">
    <property type="term" value="C:Golgi membrane"/>
    <property type="evidence" value="ECO:0007669"/>
    <property type="project" value="UniProtKB-SubCell"/>
</dbReference>
<evidence type="ECO:0000256" key="8">
    <source>
        <dbReference type="ARBA" id="ARBA00023054"/>
    </source>
</evidence>
<reference evidence="12 13" key="1">
    <citation type="journal article" date="2013" name="Genome Biol.">
        <title>Genome of Acanthamoeba castellanii highlights extensive lateral gene transfer and early evolution of tyrosine kinase signaling.</title>
        <authorList>
            <person name="Clarke M."/>
            <person name="Lohan A.J."/>
            <person name="Liu B."/>
            <person name="Lagkouvardos I."/>
            <person name="Roy S."/>
            <person name="Zafar N."/>
            <person name="Bertelli C."/>
            <person name="Schilde C."/>
            <person name="Kianianmomeni A."/>
            <person name="Burglin T.R."/>
            <person name="Frech C."/>
            <person name="Turcotte B."/>
            <person name="Kopec K.O."/>
            <person name="Synnott J.M."/>
            <person name="Choo C."/>
            <person name="Paponov I."/>
            <person name="Finkler A."/>
            <person name="Soon Heng Tan C."/>
            <person name="Hutchins A.P."/>
            <person name="Weinmeier T."/>
            <person name="Rattei T."/>
            <person name="Chu J.S."/>
            <person name="Gimenez G."/>
            <person name="Irimia M."/>
            <person name="Rigden D.J."/>
            <person name="Fitzpatrick D.A."/>
            <person name="Lorenzo-Morales J."/>
            <person name="Bateman A."/>
            <person name="Chiu C.H."/>
            <person name="Tang P."/>
            <person name="Hegemann P."/>
            <person name="Fromm H."/>
            <person name="Raoult D."/>
            <person name="Greub G."/>
            <person name="Miranda-Saavedra D."/>
            <person name="Chen N."/>
            <person name="Nash P."/>
            <person name="Ginger M.L."/>
            <person name="Horn M."/>
            <person name="Schaap P."/>
            <person name="Caler L."/>
            <person name="Loftus B."/>
        </authorList>
    </citation>
    <scope>NUCLEOTIDE SEQUENCE [LARGE SCALE GENOMIC DNA]</scope>
    <source>
        <strain evidence="12 13">Neff</strain>
    </source>
</reference>
<sequence>MAGTDELRINVPPAWLRLVDESHYDLERVKSKMKELDGMHKKHLLPGFDDRDAEEIAIQLLTGEITQLMQKCQQRVVKLGNIKKGISDEQLRLKQNIRLSLAGELQELSSVFRQSRGGALHSGDRDMEGVDLYGGMSAQDEEMMADTGFSGSQIKQIAVLEEDVDQRSRDIVSVQESIVQLAELFKDLAVLLVEQGTILDRIDYNIEHTWENIDKSVAELGQAEKYQKKTGYKLCMLLLLFIIAGLIIALGLKVIL</sequence>
<dbReference type="InterPro" id="IPR000727">
    <property type="entry name" value="T_SNARE_dom"/>
</dbReference>
<evidence type="ECO:0000256" key="4">
    <source>
        <dbReference type="ARBA" id="ARBA00022692"/>
    </source>
</evidence>
<dbReference type="PANTHER" id="PTHR19957:SF83">
    <property type="entry name" value="SYNTAXIN-16"/>
    <property type="match status" value="1"/>
</dbReference>
<dbReference type="KEGG" id="acan:ACA1_207340"/>
<comment type="similarity">
    <text evidence="2">Belongs to the syntaxin family.</text>
</comment>
<dbReference type="OrthoDB" id="28875at2759"/>
<dbReference type="RefSeq" id="XP_004339933.1">
    <property type="nucleotide sequence ID" value="XM_004339885.1"/>
</dbReference>
<evidence type="ECO:0000259" key="11">
    <source>
        <dbReference type="PROSITE" id="PS50192"/>
    </source>
</evidence>
<organism evidence="12 13">
    <name type="scientific">Acanthamoeba castellanii (strain ATCC 30010 / Neff)</name>
    <dbReference type="NCBI Taxonomy" id="1257118"/>
    <lineage>
        <taxon>Eukaryota</taxon>
        <taxon>Amoebozoa</taxon>
        <taxon>Discosea</taxon>
        <taxon>Longamoebia</taxon>
        <taxon>Centramoebida</taxon>
        <taxon>Acanthamoebidae</taxon>
        <taxon>Acanthamoeba</taxon>
    </lineage>
</organism>
<evidence type="ECO:0000256" key="9">
    <source>
        <dbReference type="ARBA" id="ARBA00023136"/>
    </source>
</evidence>
<dbReference type="EMBL" id="KB007966">
    <property type="protein sequence ID" value="ELR17917.1"/>
    <property type="molecule type" value="Genomic_DNA"/>
</dbReference>
<evidence type="ECO:0000313" key="12">
    <source>
        <dbReference type="EMBL" id="ELR17917.1"/>
    </source>
</evidence>
<dbReference type="PANTHER" id="PTHR19957">
    <property type="entry name" value="SYNTAXIN"/>
    <property type="match status" value="1"/>
</dbReference>
<dbReference type="Gene3D" id="1.20.58.70">
    <property type="match status" value="1"/>
</dbReference>
<evidence type="ECO:0000256" key="7">
    <source>
        <dbReference type="ARBA" id="ARBA00023034"/>
    </source>
</evidence>